<name>A0A5Y1YC16_SALDZ</name>
<dbReference type="Pfam" id="PF07690">
    <property type="entry name" value="MFS_1"/>
    <property type="match status" value="1"/>
</dbReference>
<keyword evidence="5 7" id="KW-1133">Transmembrane helix</keyword>
<dbReference type="InterPro" id="IPR020846">
    <property type="entry name" value="MFS_dom"/>
</dbReference>
<evidence type="ECO:0000259" key="8">
    <source>
        <dbReference type="PROSITE" id="PS50850"/>
    </source>
</evidence>
<feature type="transmembrane region" description="Helical" evidence="7">
    <location>
        <begin position="363"/>
        <end position="382"/>
    </location>
</feature>
<keyword evidence="4 7" id="KW-0812">Transmembrane</keyword>
<sequence length="390" mass="42440">MIKIKNDVIATVCIATILFWAVVTLGVSLAIIPLYVNIGFSSFFVGLTVGVQSLSTLLSRAFAGNYSDQYGPRKGMFIGLSMALVSGVICFFIFYFPLYNSITYIILLLSRIIMGIGESFIFTCTGTWAIGLIGREHAGKIMSWVGIAMFLGLSLGNYTGTYLFYNSSIIYGGLIMSFLPFIGIIIATIVRPVPVAKERNKNSLIFAIKRIWKPGLGFALANTGYAAITTYLVLFYSSKGWEQNAAMGLALFGIGYVFSRITLGGFADKAGIKMTISSLLIESLGLLMIGLSTSPYIAMVGSFLTGYGLSMVYPLLALPALKRMPKESTGLALSTYESCFDIGMLSASFIGGIIIPVFDFSSIYFLCFIFCMLSIILSLLSYKQIKDEDI</sequence>
<feature type="domain" description="Major facilitator superfamily (MFS) profile" evidence="8">
    <location>
        <begin position="8"/>
        <end position="386"/>
    </location>
</feature>
<feature type="transmembrane region" description="Helical" evidence="7">
    <location>
        <begin position="211"/>
        <end position="233"/>
    </location>
</feature>
<dbReference type="AlphaFoldDB" id="A0A5Y1YC16"/>
<evidence type="ECO:0000313" key="9">
    <source>
        <dbReference type="EMBL" id="ECC3916754.1"/>
    </source>
</evidence>
<dbReference type="EMBL" id="AAIBIC010000038">
    <property type="protein sequence ID" value="ECC3916754.1"/>
    <property type="molecule type" value="Genomic_DNA"/>
</dbReference>
<feature type="transmembrane region" description="Helical" evidence="7">
    <location>
        <begin position="42"/>
        <end position="63"/>
    </location>
</feature>
<dbReference type="InterPro" id="IPR036259">
    <property type="entry name" value="MFS_trans_sf"/>
</dbReference>
<dbReference type="PANTHER" id="PTHR23531:SF1">
    <property type="entry name" value="QUINOLENE RESISTANCE PROTEIN NORA"/>
    <property type="match status" value="1"/>
</dbReference>
<dbReference type="SUPFAM" id="SSF103473">
    <property type="entry name" value="MFS general substrate transporter"/>
    <property type="match status" value="1"/>
</dbReference>
<dbReference type="Proteomes" id="UP000839735">
    <property type="component" value="Unassembled WGS sequence"/>
</dbReference>
<evidence type="ECO:0000256" key="1">
    <source>
        <dbReference type="ARBA" id="ARBA00004429"/>
    </source>
</evidence>
<feature type="transmembrane region" description="Helical" evidence="7">
    <location>
        <begin position="245"/>
        <end position="263"/>
    </location>
</feature>
<dbReference type="PROSITE" id="PS50850">
    <property type="entry name" value="MFS"/>
    <property type="match status" value="1"/>
</dbReference>
<evidence type="ECO:0000256" key="4">
    <source>
        <dbReference type="ARBA" id="ARBA00022692"/>
    </source>
</evidence>
<gene>
    <name evidence="9" type="ORF">CTQ69_22830</name>
</gene>
<dbReference type="GO" id="GO:0005886">
    <property type="term" value="C:plasma membrane"/>
    <property type="evidence" value="ECO:0007669"/>
    <property type="project" value="UniProtKB-SubCell"/>
</dbReference>
<protein>
    <submittedName>
        <fullName evidence="9">MFS transporter</fullName>
    </submittedName>
</protein>
<proteinExistence type="predicted"/>
<evidence type="ECO:0000256" key="7">
    <source>
        <dbReference type="SAM" id="Phobius"/>
    </source>
</evidence>
<keyword evidence="3" id="KW-0997">Cell inner membrane</keyword>
<feature type="transmembrane region" description="Helical" evidence="7">
    <location>
        <begin position="12"/>
        <end position="36"/>
    </location>
</feature>
<feature type="transmembrane region" description="Helical" evidence="7">
    <location>
        <begin position="169"/>
        <end position="190"/>
    </location>
</feature>
<keyword evidence="6 7" id="KW-0472">Membrane</keyword>
<accession>A0A5Y1YC16</accession>
<feature type="transmembrane region" description="Helical" evidence="7">
    <location>
        <begin position="296"/>
        <end position="318"/>
    </location>
</feature>
<feature type="transmembrane region" description="Helical" evidence="7">
    <location>
        <begin position="102"/>
        <end position="129"/>
    </location>
</feature>
<comment type="subcellular location">
    <subcellularLocation>
        <location evidence="1">Cell inner membrane</location>
        <topology evidence="1">Multi-pass membrane protein</topology>
    </subcellularLocation>
</comment>
<evidence type="ECO:0000256" key="5">
    <source>
        <dbReference type="ARBA" id="ARBA00022989"/>
    </source>
</evidence>
<dbReference type="InterPro" id="IPR011701">
    <property type="entry name" value="MFS"/>
</dbReference>
<organism evidence="9">
    <name type="scientific">Salmonella diarizonae</name>
    <dbReference type="NCBI Taxonomy" id="59204"/>
    <lineage>
        <taxon>Bacteria</taxon>
        <taxon>Pseudomonadati</taxon>
        <taxon>Pseudomonadota</taxon>
        <taxon>Gammaproteobacteria</taxon>
        <taxon>Enterobacterales</taxon>
        <taxon>Enterobacteriaceae</taxon>
        <taxon>Salmonella</taxon>
    </lineage>
</organism>
<feature type="transmembrane region" description="Helical" evidence="7">
    <location>
        <begin position="141"/>
        <end position="163"/>
    </location>
</feature>
<comment type="caution">
    <text evidence="9">The sequence shown here is derived from an EMBL/GenBank/DDBJ whole genome shotgun (WGS) entry which is preliminary data.</text>
</comment>
<evidence type="ECO:0000256" key="3">
    <source>
        <dbReference type="ARBA" id="ARBA00022519"/>
    </source>
</evidence>
<dbReference type="GO" id="GO:0022857">
    <property type="term" value="F:transmembrane transporter activity"/>
    <property type="evidence" value="ECO:0007669"/>
    <property type="project" value="InterPro"/>
</dbReference>
<feature type="transmembrane region" description="Helical" evidence="7">
    <location>
        <begin position="75"/>
        <end position="96"/>
    </location>
</feature>
<dbReference type="InterPro" id="IPR052714">
    <property type="entry name" value="MFS_Exporter"/>
</dbReference>
<feature type="transmembrane region" description="Helical" evidence="7">
    <location>
        <begin position="270"/>
        <end position="290"/>
    </location>
</feature>
<evidence type="ECO:0000256" key="2">
    <source>
        <dbReference type="ARBA" id="ARBA00022475"/>
    </source>
</evidence>
<evidence type="ECO:0000256" key="6">
    <source>
        <dbReference type="ARBA" id="ARBA00023136"/>
    </source>
</evidence>
<dbReference type="Gene3D" id="1.20.1250.20">
    <property type="entry name" value="MFS general substrate transporter like domains"/>
    <property type="match status" value="1"/>
</dbReference>
<feature type="transmembrane region" description="Helical" evidence="7">
    <location>
        <begin position="339"/>
        <end position="357"/>
    </location>
</feature>
<dbReference type="PANTHER" id="PTHR23531">
    <property type="entry name" value="QUINOLENE RESISTANCE PROTEIN NORA"/>
    <property type="match status" value="1"/>
</dbReference>
<keyword evidence="2" id="KW-1003">Cell membrane</keyword>
<reference evidence="9" key="1">
    <citation type="submission" date="2018-08" db="EMBL/GenBank/DDBJ databases">
        <authorList>
            <person name="Ashton P.M."/>
            <person name="Dallman T."/>
            <person name="Nair S."/>
            <person name="De Pinna E."/>
            <person name="Peters T."/>
            <person name="Grant K."/>
        </authorList>
    </citation>
    <scope>NUCLEOTIDE SEQUENCE [LARGE SCALE GENOMIC DNA]</scope>
    <source>
        <strain evidence="9">294779</strain>
    </source>
</reference>